<sequence>MAPCYLTPVPGVCENNVMSKVLKRTSTGAGDTKVVRYVVDTGRAAPKSAKGRAVPAKAKGSEAKRPRTQVGKEPQGTITVLKSVKPANPYLSTPKEALKVAKRAGIFTATGKLTAAFE</sequence>
<dbReference type="AlphaFoldDB" id="E3HY62"/>
<reference evidence="3" key="1">
    <citation type="journal article" date="2011" name="J. Bacteriol.">
        <title>Complete genome sequence of the haloaromatic acid-degrading bacterium Achromobacter xylosoxidans A8.</title>
        <authorList>
            <person name="Strnad H."/>
            <person name="Ridl J."/>
            <person name="Paces J."/>
            <person name="Kolar M."/>
            <person name="Vlcek C."/>
            <person name="Paces V."/>
        </authorList>
    </citation>
    <scope>NUCLEOTIDE SEQUENCE [LARGE SCALE GENOMIC DNA]</scope>
    <source>
        <strain evidence="3">A8</strain>
        <plasmid evidence="3">pA82</plasmid>
    </source>
</reference>
<dbReference type="EMBL" id="CP002289">
    <property type="protein sequence ID" value="ADP20016.1"/>
    <property type="molecule type" value="Genomic_DNA"/>
</dbReference>
<gene>
    <name evidence="2" type="ordered locus">AXYL_06732</name>
</gene>
<evidence type="ECO:0000313" key="3">
    <source>
        <dbReference type="Proteomes" id="UP000006876"/>
    </source>
</evidence>
<keyword evidence="2" id="KW-0614">Plasmid</keyword>
<protein>
    <submittedName>
        <fullName evidence="2">Uncharacterized protein</fullName>
    </submittedName>
</protein>
<accession>E3HY62</accession>
<proteinExistence type="predicted"/>
<dbReference type="KEGG" id="axy:AXYL_06732"/>
<organism evidence="2 3">
    <name type="scientific">Achromobacter xylosoxidans (strain A8)</name>
    <dbReference type="NCBI Taxonomy" id="762376"/>
    <lineage>
        <taxon>Bacteria</taxon>
        <taxon>Pseudomonadati</taxon>
        <taxon>Pseudomonadota</taxon>
        <taxon>Betaproteobacteria</taxon>
        <taxon>Burkholderiales</taxon>
        <taxon>Alcaligenaceae</taxon>
        <taxon>Achromobacter</taxon>
    </lineage>
</organism>
<feature type="region of interest" description="Disordered" evidence="1">
    <location>
        <begin position="46"/>
        <end position="74"/>
    </location>
</feature>
<dbReference type="Proteomes" id="UP000006876">
    <property type="component" value="Plasmid pA82"/>
</dbReference>
<evidence type="ECO:0000256" key="1">
    <source>
        <dbReference type="SAM" id="MobiDB-lite"/>
    </source>
</evidence>
<name>E3HY62_ACHXA</name>
<evidence type="ECO:0000313" key="2">
    <source>
        <dbReference type="EMBL" id="ADP20016.1"/>
    </source>
</evidence>
<geneLocation type="plasmid" evidence="2 3">
    <name>pA82</name>
</geneLocation>
<dbReference type="HOGENOM" id="CLU_2067971_0_0_4"/>